<evidence type="ECO:0000256" key="2">
    <source>
        <dbReference type="ARBA" id="ARBA00022801"/>
    </source>
</evidence>
<evidence type="ECO:0000313" key="5">
    <source>
        <dbReference type="EMBL" id="WAX57563.1"/>
    </source>
</evidence>
<organism evidence="5 6">
    <name type="scientific">Jatrophihabitans cynanchi</name>
    <dbReference type="NCBI Taxonomy" id="2944128"/>
    <lineage>
        <taxon>Bacteria</taxon>
        <taxon>Bacillati</taxon>
        <taxon>Actinomycetota</taxon>
        <taxon>Actinomycetes</taxon>
        <taxon>Jatrophihabitantales</taxon>
        <taxon>Jatrophihabitantaceae</taxon>
        <taxon>Jatrophihabitans</taxon>
    </lineage>
</organism>
<name>A0ABY7JYC2_9ACTN</name>
<dbReference type="PANTHER" id="PTHR42776">
    <property type="entry name" value="SERINE PEPTIDASE S9 FAMILY MEMBER"/>
    <property type="match status" value="1"/>
</dbReference>
<reference evidence="5" key="1">
    <citation type="submission" date="2022-05" db="EMBL/GenBank/DDBJ databases">
        <title>Jatrophihabitans sp. SB3-54 whole genome sequence.</title>
        <authorList>
            <person name="Suh M.K."/>
            <person name="Eom M.K."/>
            <person name="Kim J.S."/>
            <person name="Kim H.S."/>
            <person name="Do H.E."/>
            <person name="Shin Y.K."/>
            <person name="Lee J.-S."/>
        </authorList>
    </citation>
    <scope>NUCLEOTIDE SEQUENCE</scope>
    <source>
        <strain evidence="5">SB3-54</strain>
    </source>
</reference>
<evidence type="ECO:0000259" key="4">
    <source>
        <dbReference type="Pfam" id="PF00326"/>
    </source>
</evidence>
<sequence>MDADHEGHPSDTGPFADPARYTTLPRLTGLALSPDGSRLVACVQQPDSKGARYVSCIWQIPLQGGEPVRLTRSERGEASPAFLPSGELLFISARSGGSEGSDGTGDGTADDEAALWLLPAGGEARLIARSPGGVASPVVAADSGTVVVSGSRLAWTAPDGDDGARRKTRAERGVSAILHTGMPIRHWDHELGEESPRLLAFGGGELRDLTPHAGQALHETSCSITADGTTVVTNWRSRRRGGRFDRVLVGIDVASGEHTVLADEDGIDYVAPVISPDGTMIAVGRNFGGDYERPLAESVQLRRTDGSSEPVLPDLGDVFPHEWAFSRDSRTLYVAGDLHGRGAVVAVDAATGAATHLLAVDASYSCLCPSPDGRYVYALRSAVECAPTPVRLDTRIEAQVPRPLPTPAPTPQLPGTLVELDTTAPDGSTLHGWLCLPPAGEQPCPVMLWIHGGPFSSWNSWSWRWNPWVAVARGYAVLLPDPALSTGYGEGSLRRAWPHRAGVVWRDLETLLDDVLDRFDLDRDHVACLGASFGGYMTNWIAGHTDRFGAIVTHAGLWALDQQHATTDGAQWKTGIFGTPAEHPDWYAENSPHNFVDNIATPMLIVHGNRDYRVPISEALRLWWDLVSRYDGTPETMPHRFLQLTGENHWVLSPANAQLWYDTVLGFCDQHVLGRECLPSTLL</sequence>
<gene>
    <name evidence="5" type="ORF">M6B22_02055</name>
</gene>
<dbReference type="RefSeq" id="WP_269444107.1">
    <property type="nucleotide sequence ID" value="NZ_CP097463.1"/>
</dbReference>
<dbReference type="PANTHER" id="PTHR42776:SF13">
    <property type="entry name" value="DIPEPTIDYL-PEPTIDASE 5"/>
    <property type="match status" value="1"/>
</dbReference>
<dbReference type="InterPro" id="IPR001375">
    <property type="entry name" value="Peptidase_S9_cat"/>
</dbReference>
<evidence type="ECO:0000313" key="6">
    <source>
        <dbReference type="Proteomes" id="UP001164693"/>
    </source>
</evidence>
<feature type="domain" description="Peptidase S9 prolyl oligopeptidase catalytic" evidence="4">
    <location>
        <begin position="461"/>
        <end position="672"/>
    </location>
</feature>
<keyword evidence="1" id="KW-0732">Signal</keyword>
<accession>A0ABY7JYC2</accession>
<dbReference type="Pfam" id="PF00326">
    <property type="entry name" value="Peptidase_S9"/>
    <property type="match status" value="1"/>
</dbReference>
<feature type="region of interest" description="Disordered" evidence="3">
    <location>
        <begin position="1"/>
        <end position="20"/>
    </location>
</feature>
<dbReference type="Gene3D" id="2.120.10.30">
    <property type="entry name" value="TolB, C-terminal domain"/>
    <property type="match status" value="2"/>
</dbReference>
<dbReference type="SUPFAM" id="SSF82171">
    <property type="entry name" value="DPP6 N-terminal domain-like"/>
    <property type="match status" value="1"/>
</dbReference>
<proteinExistence type="predicted"/>
<keyword evidence="2" id="KW-0378">Hydrolase</keyword>
<evidence type="ECO:0000256" key="3">
    <source>
        <dbReference type="SAM" id="MobiDB-lite"/>
    </source>
</evidence>
<protein>
    <submittedName>
        <fullName evidence="5">Prolyl oligopeptidase family serine peptidase</fullName>
    </submittedName>
</protein>
<dbReference type="EMBL" id="CP097463">
    <property type="protein sequence ID" value="WAX57563.1"/>
    <property type="molecule type" value="Genomic_DNA"/>
</dbReference>
<evidence type="ECO:0000256" key="1">
    <source>
        <dbReference type="ARBA" id="ARBA00022729"/>
    </source>
</evidence>
<keyword evidence="6" id="KW-1185">Reference proteome</keyword>
<dbReference type="Gene3D" id="3.40.50.1820">
    <property type="entry name" value="alpha/beta hydrolase"/>
    <property type="match status" value="1"/>
</dbReference>
<dbReference type="Proteomes" id="UP001164693">
    <property type="component" value="Chromosome"/>
</dbReference>
<dbReference type="InterPro" id="IPR011042">
    <property type="entry name" value="6-blade_b-propeller_TolB-like"/>
</dbReference>
<dbReference type="SUPFAM" id="SSF53474">
    <property type="entry name" value="alpha/beta-Hydrolases"/>
    <property type="match status" value="1"/>
</dbReference>
<dbReference type="InterPro" id="IPR029058">
    <property type="entry name" value="AB_hydrolase_fold"/>
</dbReference>